<dbReference type="Pfam" id="PF00561">
    <property type="entry name" value="Abhydrolase_1"/>
    <property type="match status" value="1"/>
</dbReference>
<feature type="domain" description="AB hydrolase-1" evidence="2">
    <location>
        <begin position="6"/>
        <end position="69"/>
    </location>
</feature>
<evidence type="ECO:0000256" key="1">
    <source>
        <dbReference type="SAM" id="Phobius"/>
    </source>
</evidence>
<dbReference type="InterPro" id="IPR029058">
    <property type="entry name" value="AB_hydrolase_fold"/>
</dbReference>
<dbReference type="Gene3D" id="3.40.50.1820">
    <property type="entry name" value="alpha/beta hydrolase"/>
    <property type="match status" value="1"/>
</dbReference>
<keyword evidence="1" id="KW-0812">Transmembrane</keyword>
<evidence type="ECO:0000313" key="3">
    <source>
        <dbReference type="EMBL" id="KKM15199.1"/>
    </source>
</evidence>
<comment type="caution">
    <text evidence="3">The sequence shown here is derived from an EMBL/GenBank/DDBJ whole genome shotgun (WGS) entry which is preliminary data.</text>
</comment>
<dbReference type="SUPFAM" id="SSF53474">
    <property type="entry name" value="alpha/beta-Hydrolases"/>
    <property type="match status" value="1"/>
</dbReference>
<proteinExistence type="predicted"/>
<gene>
    <name evidence="3" type="ORF">LCGC14_1698390</name>
</gene>
<organism evidence="3">
    <name type="scientific">marine sediment metagenome</name>
    <dbReference type="NCBI Taxonomy" id="412755"/>
    <lineage>
        <taxon>unclassified sequences</taxon>
        <taxon>metagenomes</taxon>
        <taxon>ecological metagenomes</taxon>
    </lineage>
</organism>
<evidence type="ECO:0000259" key="2">
    <source>
        <dbReference type="Pfam" id="PF00561"/>
    </source>
</evidence>
<feature type="transmembrane region" description="Helical" evidence="1">
    <location>
        <begin position="6"/>
        <end position="27"/>
    </location>
</feature>
<reference evidence="3" key="1">
    <citation type="journal article" date="2015" name="Nature">
        <title>Complex archaea that bridge the gap between prokaryotes and eukaryotes.</title>
        <authorList>
            <person name="Spang A."/>
            <person name="Saw J.H."/>
            <person name="Jorgensen S.L."/>
            <person name="Zaremba-Niedzwiedzka K."/>
            <person name="Martijn J."/>
            <person name="Lind A.E."/>
            <person name="van Eijk R."/>
            <person name="Schleper C."/>
            <person name="Guy L."/>
            <person name="Ettema T.J."/>
        </authorList>
    </citation>
    <scope>NUCLEOTIDE SEQUENCE</scope>
</reference>
<dbReference type="AlphaFoldDB" id="A0A0F9I6B8"/>
<keyword evidence="1" id="KW-0472">Membrane</keyword>
<dbReference type="EMBL" id="LAZR01014962">
    <property type="protein sequence ID" value="KKM15199.1"/>
    <property type="molecule type" value="Genomic_DNA"/>
</dbReference>
<protein>
    <recommendedName>
        <fullName evidence="2">AB hydrolase-1 domain-containing protein</fullName>
    </recommendedName>
</protein>
<name>A0A0F9I6B8_9ZZZZ</name>
<dbReference type="InterPro" id="IPR000073">
    <property type="entry name" value="AB_hydrolase_1"/>
</dbReference>
<sequence length="122" mass="13474">MPTVEGVHQIVLIGHSYGGAVIAYALAGRPLVRVRAAITMGTPLRRDLDPVWESAEEAIDLHVHMYGTGFGSWIRFAGQRGRFQRQMPWLEHNIGVKGGHSGICRKAKHIPQIDQALDIVRG</sequence>
<keyword evidence="1" id="KW-1133">Transmembrane helix</keyword>
<accession>A0A0F9I6B8</accession>